<evidence type="ECO:0000256" key="3">
    <source>
        <dbReference type="ARBA" id="ARBA00007106"/>
    </source>
</evidence>
<evidence type="ECO:0000256" key="9">
    <source>
        <dbReference type="PIRNR" id="PIRNR001332"/>
    </source>
</evidence>
<protein>
    <recommendedName>
        <fullName evidence="5 9">Alpha-acetolactate decarboxylase</fullName>
        <ecNumber evidence="4 9">4.1.1.5</ecNumber>
    </recommendedName>
</protein>
<keyword evidence="7 9" id="KW-0005">Acetoin biosynthesis</keyword>
<dbReference type="Proteomes" id="UP000192288">
    <property type="component" value="Unassembled WGS sequence"/>
</dbReference>
<dbReference type="InterPro" id="IPR005128">
    <property type="entry name" value="Acetolactate_a_deCO2ase"/>
</dbReference>
<evidence type="ECO:0000256" key="2">
    <source>
        <dbReference type="ARBA" id="ARBA00005170"/>
    </source>
</evidence>
<evidence type="ECO:0000313" key="11">
    <source>
        <dbReference type="Proteomes" id="UP000192288"/>
    </source>
</evidence>
<dbReference type="PANTHER" id="PTHR35524:SF1">
    <property type="entry name" value="ALPHA-ACETOLACTATE DECARBOXYLASE"/>
    <property type="match status" value="1"/>
</dbReference>
<evidence type="ECO:0000256" key="1">
    <source>
        <dbReference type="ARBA" id="ARBA00001784"/>
    </source>
</evidence>
<accession>A0A1X0VFL6</accession>
<reference evidence="10 11" key="1">
    <citation type="journal article" date="2017" name="Front. Microbiol.">
        <title>Genomic Characterization of Dairy Associated Leuconostoc Species and Diversity of Leuconostocs in Undefined Mixed Mesophilic Starter Cultures.</title>
        <authorList>
            <person name="Frantzen C.A."/>
            <person name="Kot W."/>
            <person name="Pedersen T.B."/>
            <person name="Ardo Y.M."/>
            <person name="Broadbent J.R."/>
            <person name="Neve H."/>
            <person name="Hansen L.H."/>
            <person name="Dal Bello F."/>
            <person name="Ostlie H.M."/>
            <person name="Kleppen H.P."/>
            <person name="Vogensen F.K."/>
            <person name="Holo H."/>
        </authorList>
    </citation>
    <scope>NUCLEOTIDE SEQUENCE [LARGE SCALE GENOMIC DNA]</scope>
    <source>
        <strain evidence="10 11">LMGCF08</strain>
    </source>
</reference>
<proteinExistence type="inferred from homology"/>
<comment type="similarity">
    <text evidence="3 9">Belongs to the alpha-acetolactate decarboxylase family.</text>
</comment>
<keyword evidence="8 9" id="KW-0456">Lyase</keyword>
<dbReference type="EC" id="4.1.1.5" evidence="4 9"/>
<comment type="catalytic activity">
    <reaction evidence="1 9">
        <text>(2S)-2-acetolactate + H(+) = (R)-acetoin + CO2</text>
        <dbReference type="Rhea" id="RHEA:21580"/>
        <dbReference type="ChEBI" id="CHEBI:15378"/>
        <dbReference type="ChEBI" id="CHEBI:15686"/>
        <dbReference type="ChEBI" id="CHEBI:16526"/>
        <dbReference type="ChEBI" id="CHEBI:58476"/>
        <dbReference type="EC" id="4.1.1.5"/>
    </reaction>
</comment>
<dbReference type="PANTHER" id="PTHR35524">
    <property type="entry name" value="ALPHA-ACETOLACTATE DECARBOXYLASE"/>
    <property type="match status" value="1"/>
</dbReference>
<evidence type="ECO:0000256" key="6">
    <source>
        <dbReference type="ARBA" id="ARBA00022793"/>
    </source>
</evidence>
<dbReference type="GO" id="GO:0045151">
    <property type="term" value="P:acetoin biosynthetic process"/>
    <property type="evidence" value="ECO:0007669"/>
    <property type="project" value="UniProtKB-UniRule"/>
</dbReference>
<dbReference type="EMBL" id="MPLS01000005">
    <property type="protein sequence ID" value="ORI98379.1"/>
    <property type="molecule type" value="Genomic_DNA"/>
</dbReference>
<evidence type="ECO:0000256" key="7">
    <source>
        <dbReference type="ARBA" id="ARBA00023061"/>
    </source>
</evidence>
<keyword evidence="6 9" id="KW-0210">Decarboxylase</keyword>
<dbReference type="AlphaFoldDB" id="A0A1X0VFL6"/>
<comment type="pathway">
    <text evidence="2 9">Polyol metabolism; (R,R)-butane-2,3-diol biosynthesis; (R,R)-butane-2,3-diol from pyruvate: step 2/3.</text>
</comment>
<dbReference type="GO" id="GO:0047605">
    <property type="term" value="F:acetolactate decarboxylase activity"/>
    <property type="evidence" value="ECO:0007669"/>
    <property type="project" value="UniProtKB-UniRule"/>
</dbReference>
<comment type="caution">
    <text evidence="10">The sequence shown here is derived from an EMBL/GenBank/DDBJ whole genome shotgun (WGS) entry which is preliminary data.</text>
</comment>
<name>A0A1X0VFL6_LEUPS</name>
<dbReference type="RefSeq" id="WP_004915391.1">
    <property type="nucleotide sequence ID" value="NZ_MPLS01000005.1"/>
</dbReference>
<sequence>MTTVYQHGTLAQLMAKQMAGTITVGELLTHGDTGIGTLDGLDGEVIILNGDVYQADSTGAVNHITDKETTLPFASVHFDQPDISYQLPFNATTYQNLSSQLTEKQIDNVFSALKLHGHFTHVHVRVAPKQTKPYPSLLTVAQHQPEFETRDVQGTLVGYYAPAVFGGATAAGWHLHFLADDHQFAGHVLDFEADDMVGSLLIFDEFEQHLPIDNHDFRAMKQDMAGLQDGIEASEGGRK</sequence>
<dbReference type="PIRSF" id="PIRSF001332">
    <property type="entry name" value="Acetolac_decarb"/>
    <property type="match status" value="1"/>
</dbReference>
<dbReference type="SUPFAM" id="SSF117856">
    <property type="entry name" value="AF0104/ALDC/Ptd012-like"/>
    <property type="match status" value="1"/>
</dbReference>
<dbReference type="Pfam" id="PF03306">
    <property type="entry name" value="AAL_decarboxy"/>
    <property type="match status" value="1"/>
</dbReference>
<evidence type="ECO:0000313" key="10">
    <source>
        <dbReference type="EMBL" id="ORI98379.1"/>
    </source>
</evidence>
<evidence type="ECO:0000256" key="4">
    <source>
        <dbReference type="ARBA" id="ARBA00013204"/>
    </source>
</evidence>
<dbReference type="eggNOG" id="COG3527">
    <property type="taxonomic scope" value="Bacteria"/>
</dbReference>
<gene>
    <name evidence="10" type="ORF">BMR96_02545</name>
</gene>
<evidence type="ECO:0000256" key="5">
    <source>
        <dbReference type="ARBA" id="ARBA00020164"/>
    </source>
</evidence>
<dbReference type="Gene3D" id="3.30.1330.80">
    <property type="entry name" value="Hypothetical protein, similar to alpha- acetolactate decarboxylase, domain 2"/>
    <property type="match status" value="2"/>
</dbReference>
<evidence type="ECO:0000256" key="8">
    <source>
        <dbReference type="ARBA" id="ARBA00023239"/>
    </source>
</evidence>
<dbReference type="CDD" id="cd17299">
    <property type="entry name" value="acetolactate_decarboxylase"/>
    <property type="match status" value="1"/>
</dbReference>
<dbReference type="UniPathway" id="UPA00626">
    <property type="reaction ID" value="UER00678"/>
</dbReference>
<dbReference type="STRING" id="33968.BMS77_03640"/>
<organism evidence="10 11">
    <name type="scientific">Leuconostoc pseudomesenteroides</name>
    <dbReference type="NCBI Taxonomy" id="33968"/>
    <lineage>
        <taxon>Bacteria</taxon>
        <taxon>Bacillati</taxon>
        <taxon>Bacillota</taxon>
        <taxon>Bacilli</taxon>
        <taxon>Lactobacillales</taxon>
        <taxon>Lactobacillaceae</taxon>
        <taxon>Leuconostoc</taxon>
    </lineage>
</organism>
<dbReference type="NCBIfam" id="TIGR01252">
    <property type="entry name" value="acetolac_decarb"/>
    <property type="match status" value="1"/>
</dbReference>